<name>A0AAI9X0X8_SPIME</name>
<dbReference type="Pfam" id="PF00005">
    <property type="entry name" value="ABC_tran"/>
    <property type="match status" value="1"/>
</dbReference>
<dbReference type="PROSITE" id="PS00211">
    <property type="entry name" value="ABC_TRANSPORTER_1"/>
    <property type="match status" value="1"/>
</dbReference>
<evidence type="ECO:0000313" key="7">
    <source>
        <dbReference type="Proteomes" id="UP000004057"/>
    </source>
</evidence>
<dbReference type="GO" id="GO:0005524">
    <property type="term" value="F:ATP binding"/>
    <property type="evidence" value="ECO:0007669"/>
    <property type="project" value="UniProtKB-KW"/>
</dbReference>
<comment type="similarity">
    <text evidence="1">Belongs to the ABC transporter superfamily.</text>
</comment>
<dbReference type="SUPFAM" id="SSF52540">
    <property type="entry name" value="P-loop containing nucleoside triphosphate hydrolases"/>
    <property type="match status" value="1"/>
</dbReference>
<gene>
    <name evidence="6" type="ORF">SPM_001090</name>
</gene>
<dbReference type="GO" id="GO:0016887">
    <property type="term" value="F:ATP hydrolysis activity"/>
    <property type="evidence" value="ECO:0007669"/>
    <property type="project" value="InterPro"/>
</dbReference>
<dbReference type="InterPro" id="IPR017871">
    <property type="entry name" value="ABC_transporter-like_CS"/>
</dbReference>
<comment type="caution">
    <text evidence="6">The sequence shown here is derived from an EMBL/GenBank/DDBJ whole genome shotgun (WGS) entry which is preliminary data.</text>
</comment>
<dbReference type="PANTHER" id="PTHR42711:SF5">
    <property type="entry name" value="ABC TRANSPORTER ATP-BINDING PROTEIN NATA"/>
    <property type="match status" value="1"/>
</dbReference>
<dbReference type="RefSeq" id="WP_004027756.1">
    <property type="nucleotide sequence ID" value="NZ_AGBZ02000001.1"/>
</dbReference>
<dbReference type="InterPro" id="IPR050763">
    <property type="entry name" value="ABC_transporter_ATP-binding"/>
</dbReference>
<feature type="domain" description="ABC transporter" evidence="5">
    <location>
        <begin position="5"/>
        <end position="224"/>
    </location>
</feature>
<dbReference type="Proteomes" id="UP000004057">
    <property type="component" value="Unassembled WGS sequence"/>
</dbReference>
<dbReference type="PANTHER" id="PTHR42711">
    <property type="entry name" value="ABC TRANSPORTER ATP-BINDING PROTEIN"/>
    <property type="match status" value="1"/>
</dbReference>
<evidence type="ECO:0000256" key="2">
    <source>
        <dbReference type="ARBA" id="ARBA00022448"/>
    </source>
</evidence>
<evidence type="ECO:0000256" key="1">
    <source>
        <dbReference type="ARBA" id="ARBA00005417"/>
    </source>
</evidence>
<organism evidence="6 7">
    <name type="scientific">Spiroplasma melliferum KC3</name>
    <dbReference type="NCBI Taxonomy" id="570509"/>
    <lineage>
        <taxon>Bacteria</taxon>
        <taxon>Bacillati</taxon>
        <taxon>Mycoplasmatota</taxon>
        <taxon>Mollicutes</taxon>
        <taxon>Entomoplasmatales</taxon>
        <taxon>Spiroplasmataceae</taxon>
        <taxon>Spiroplasma</taxon>
    </lineage>
</organism>
<dbReference type="EMBL" id="AGBZ02000001">
    <property type="protein sequence ID" value="KAI92666.1"/>
    <property type="molecule type" value="Genomic_DNA"/>
</dbReference>
<accession>A0AAI9X0X8</accession>
<dbReference type="Gene3D" id="3.40.50.300">
    <property type="entry name" value="P-loop containing nucleotide triphosphate hydrolases"/>
    <property type="match status" value="1"/>
</dbReference>
<dbReference type="SMART" id="SM00382">
    <property type="entry name" value="AAA"/>
    <property type="match status" value="1"/>
</dbReference>
<keyword evidence="2" id="KW-0813">Transport</keyword>
<dbReference type="InterPro" id="IPR003593">
    <property type="entry name" value="AAA+_ATPase"/>
</dbReference>
<evidence type="ECO:0000256" key="3">
    <source>
        <dbReference type="ARBA" id="ARBA00022741"/>
    </source>
</evidence>
<keyword evidence="3" id="KW-0547">Nucleotide-binding</keyword>
<keyword evidence="4 6" id="KW-0067">ATP-binding</keyword>
<sequence>MAIILEAKAISKKYQQKYVLKDVSLAIHQHEKIGLIGANGSGKTTLSEILAGVRKASNGEVIYQPNLTIGMQFQNSQYPPGLTLMDMIKYYCKAFQLPLTRDEIKQLIITYQLTEVAKKKIVKLSGGQQQRVNILLSVIHQPQLVILDEVSTGLDIAVKETIFQFLEQNIIINQRAMLLVSHNMEEIERFCDRIIYLSAGKIKSDVAIANVLQEYGSVLNYTKQMFENE</sequence>
<protein>
    <submittedName>
        <fullName evidence="6">ABC transporter ATP-binding protein</fullName>
    </submittedName>
</protein>
<dbReference type="InterPro" id="IPR027417">
    <property type="entry name" value="P-loop_NTPase"/>
</dbReference>
<dbReference type="InterPro" id="IPR003439">
    <property type="entry name" value="ABC_transporter-like_ATP-bd"/>
</dbReference>
<dbReference type="AlphaFoldDB" id="A0AAI9X0X8"/>
<dbReference type="PROSITE" id="PS50893">
    <property type="entry name" value="ABC_TRANSPORTER_2"/>
    <property type="match status" value="1"/>
</dbReference>
<proteinExistence type="inferred from homology"/>
<evidence type="ECO:0000313" key="6">
    <source>
        <dbReference type="EMBL" id="KAI92666.1"/>
    </source>
</evidence>
<reference evidence="6 7" key="1">
    <citation type="journal article" date="2012" name="J. Proteome Res.">
        <title>Application of Spiroplasma melliferum proteogenomic profiling for the discovery of virulence factors and pathogenicity mechanisms in host-associated spiroplasmas.</title>
        <authorList>
            <person name="Alexeev D."/>
            <person name="Kostrjukova E."/>
            <person name="Aliper A."/>
            <person name="Popenko A."/>
            <person name="Bazaleev N."/>
            <person name="Tyakht A."/>
            <person name="Selezneva O."/>
            <person name="Akopian T."/>
            <person name="Prichodko E."/>
            <person name="Kondratov I."/>
            <person name="Chukin M."/>
            <person name="Demina I."/>
            <person name="Galyamina M."/>
            <person name="Kamashev D."/>
            <person name="Vanyushkina A."/>
            <person name="Ladygina V."/>
            <person name="Levitskii S."/>
            <person name="Lazarev V."/>
            <person name="Govorun V."/>
        </authorList>
    </citation>
    <scope>NUCLEOTIDE SEQUENCE [LARGE SCALE GENOMIC DNA]</scope>
    <source>
        <strain evidence="6 7">KC3</strain>
    </source>
</reference>
<evidence type="ECO:0000256" key="4">
    <source>
        <dbReference type="ARBA" id="ARBA00022840"/>
    </source>
</evidence>
<evidence type="ECO:0000259" key="5">
    <source>
        <dbReference type="PROSITE" id="PS50893"/>
    </source>
</evidence>